<dbReference type="EMBL" id="PJQY01001451">
    <property type="protein sequence ID" value="PQQ02586.1"/>
    <property type="molecule type" value="Genomic_DNA"/>
</dbReference>
<dbReference type="PANTHER" id="PTHR36710">
    <property type="entry name" value="PECTINESTERASE INHIBITOR-LIKE"/>
    <property type="match status" value="1"/>
</dbReference>
<evidence type="ECO:0000259" key="5">
    <source>
        <dbReference type="SMART" id="SM00856"/>
    </source>
</evidence>
<feature type="chain" id="PRO_5016399595" evidence="4">
    <location>
        <begin position="20"/>
        <end position="152"/>
    </location>
</feature>
<proteinExistence type="inferred from homology"/>
<comment type="similarity">
    <text evidence="3">Belongs to the PMEI family.</text>
</comment>
<dbReference type="InterPro" id="IPR006501">
    <property type="entry name" value="Pectinesterase_inhib_dom"/>
</dbReference>
<keyword evidence="1 4" id="KW-0732">Signal</keyword>
<keyword evidence="7" id="KW-1185">Reference proteome</keyword>
<organism evidence="6 7">
    <name type="scientific">Prunus yedoensis var. nudiflora</name>
    <dbReference type="NCBI Taxonomy" id="2094558"/>
    <lineage>
        <taxon>Eukaryota</taxon>
        <taxon>Viridiplantae</taxon>
        <taxon>Streptophyta</taxon>
        <taxon>Embryophyta</taxon>
        <taxon>Tracheophyta</taxon>
        <taxon>Spermatophyta</taxon>
        <taxon>Magnoliopsida</taxon>
        <taxon>eudicotyledons</taxon>
        <taxon>Gunneridae</taxon>
        <taxon>Pentapetalae</taxon>
        <taxon>rosids</taxon>
        <taxon>fabids</taxon>
        <taxon>Rosales</taxon>
        <taxon>Rosaceae</taxon>
        <taxon>Amygdaloideae</taxon>
        <taxon>Amygdaleae</taxon>
        <taxon>Prunus</taxon>
    </lineage>
</organism>
<dbReference type="PANTHER" id="PTHR36710:SF18">
    <property type="entry name" value="PECTINESTERASE INHIBITOR 5-RELATED"/>
    <property type="match status" value="1"/>
</dbReference>
<sequence length="152" mass="17007">MRSLKWIIACLTLFGVSQSRTSLKSDPRSSTADVKGLARIALDQMLTNSVDTQVRIVRLFNETSDEYIWKGLGTCKDEYDLGVGKTTEATKNVILSHFVDARNDVADVADEVNTCEESFSRGGRWRQSPLSERNNVNVRFAKFTGERITILG</sequence>
<dbReference type="NCBIfam" id="TIGR01614">
    <property type="entry name" value="PME_inhib"/>
    <property type="match status" value="1"/>
</dbReference>
<evidence type="ECO:0000256" key="4">
    <source>
        <dbReference type="SAM" id="SignalP"/>
    </source>
</evidence>
<evidence type="ECO:0000256" key="3">
    <source>
        <dbReference type="ARBA" id="ARBA00038471"/>
    </source>
</evidence>
<dbReference type="CDD" id="cd14859">
    <property type="entry name" value="PMEI_like"/>
    <property type="match status" value="1"/>
</dbReference>
<keyword evidence="2" id="KW-1015">Disulfide bond</keyword>
<dbReference type="GO" id="GO:0004857">
    <property type="term" value="F:enzyme inhibitor activity"/>
    <property type="evidence" value="ECO:0007669"/>
    <property type="project" value="InterPro"/>
</dbReference>
<dbReference type="STRING" id="2094558.A0A314ZKQ9"/>
<gene>
    <name evidence="6" type="ORF">Pyn_40493</name>
</gene>
<dbReference type="SUPFAM" id="SSF101148">
    <property type="entry name" value="Plant invertase/pectin methylesterase inhibitor"/>
    <property type="match status" value="1"/>
</dbReference>
<dbReference type="Pfam" id="PF04043">
    <property type="entry name" value="PMEI"/>
    <property type="match status" value="1"/>
</dbReference>
<reference evidence="6 7" key="1">
    <citation type="submission" date="2018-02" db="EMBL/GenBank/DDBJ databases">
        <title>Draft genome of wild Prunus yedoensis var. nudiflora.</title>
        <authorList>
            <person name="Baek S."/>
            <person name="Kim J.-H."/>
            <person name="Choi K."/>
            <person name="Kim G.-B."/>
            <person name="Cho A."/>
            <person name="Jang H."/>
            <person name="Shin C.-H."/>
            <person name="Yu H.-J."/>
            <person name="Mun J.-H."/>
        </authorList>
    </citation>
    <scope>NUCLEOTIDE SEQUENCE [LARGE SCALE GENOMIC DNA]</scope>
    <source>
        <strain evidence="7">cv. Jeju island</strain>
        <tissue evidence="6">Leaf</tissue>
    </source>
</reference>
<evidence type="ECO:0000256" key="2">
    <source>
        <dbReference type="ARBA" id="ARBA00023157"/>
    </source>
</evidence>
<name>A0A314ZKQ9_PRUYE</name>
<dbReference type="OrthoDB" id="1149667at2759"/>
<dbReference type="InterPro" id="IPR052421">
    <property type="entry name" value="PCW_Enzyme_Inhibitor"/>
</dbReference>
<evidence type="ECO:0000313" key="7">
    <source>
        <dbReference type="Proteomes" id="UP000250321"/>
    </source>
</evidence>
<dbReference type="Gene3D" id="1.20.140.40">
    <property type="entry name" value="Invertase/pectin methylesterase inhibitor family protein"/>
    <property type="match status" value="1"/>
</dbReference>
<dbReference type="AlphaFoldDB" id="A0A314ZKQ9"/>
<comment type="caution">
    <text evidence="6">The sequence shown here is derived from an EMBL/GenBank/DDBJ whole genome shotgun (WGS) entry which is preliminary data.</text>
</comment>
<accession>A0A314ZKQ9</accession>
<protein>
    <submittedName>
        <fullName evidence="6">Cell wall / vacuolar inhibitor of fructosidase 2</fullName>
    </submittedName>
</protein>
<feature type="signal peptide" evidence="4">
    <location>
        <begin position="1"/>
        <end position="19"/>
    </location>
</feature>
<feature type="domain" description="Pectinesterase inhibitor" evidence="5">
    <location>
        <begin position="12"/>
        <end position="150"/>
    </location>
</feature>
<evidence type="ECO:0000313" key="6">
    <source>
        <dbReference type="EMBL" id="PQQ02586.1"/>
    </source>
</evidence>
<dbReference type="Proteomes" id="UP000250321">
    <property type="component" value="Unassembled WGS sequence"/>
</dbReference>
<dbReference type="InterPro" id="IPR035513">
    <property type="entry name" value="Invertase/methylesterase_inhib"/>
</dbReference>
<dbReference type="SMART" id="SM00856">
    <property type="entry name" value="PMEI"/>
    <property type="match status" value="1"/>
</dbReference>
<evidence type="ECO:0000256" key="1">
    <source>
        <dbReference type="ARBA" id="ARBA00022729"/>
    </source>
</evidence>